<dbReference type="NCBIfam" id="NF037997">
    <property type="entry name" value="Na_Pi_symport"/>
    <property type="match status" value="1"/>
</dbReference>
<keyword evidence="5 6" id="KW-0472">Membrane</keyword>
<feature type="transmembrane region" description="Helical" evidence="6">
    <location>
        <begin position="137"/>
        <end position="164"/>
    </location>
</feature>
<keyword evidence="8" id="KW-1185">Reference proteome</keyword>
<dbReference type="PANTHER" id="PTHR10010">
    <property type="entry name" value="SOLUTE CARRIER FAMILY 34 SODIUM PHOSPHATE , MEMBER 2-RELATED"/>
    <property type="match status" value="1"/>
</dbReference>
<evidence type="ECO:0000313" key="7">
    <source>
        <dbReference type="EMBL" id="MDQ0190480.1"/>
    </source>
</evidence>
<accession>A0ABT9XJJ3</accession>
<evidence type="ECO:0000256" key="5">
    <source>
        <dbReference type="ARBA" id="ARBA00023136"/>
    </source>
</evidence>
<evidence type="ECO:0000256" key="3">
    <source>
        <dbReference type="ARBA" id="ARBA00022692"/>
    </source>
</evidence>
<name>A0ABT9XJJ3_9BACL</name>
<dbReference type="RefSeq" id="WP_274455449.1">
    <property type="nucleotide sequence ID" value="NZ_CP067097.1"/>
</dbReference>
<dbReference type="EMBL" id="JAUSTP010000019">
    <property type="protein sequence ID" value="MDQ0190480.1"/>
    <property type="molecule type" value="Genomic_DNA"/>
</dbReference>
<evidence type="ECO:0000256" key="6">
    <source>
        <dbReference type="SAM" id="Phobius"/>
    </source>
</evidence>
<feature type="transmembrane region" description="Helical" evidence="6">
    <location>
        <begin position="214"/>
        <end position="235"/>
    </location>
</feature>
<evidence type="ECO:0000256" key="1">
    <source>
        <dbReference type="ARBA" id="ARBA00004651"/>
    </source>
</evidence>
<keyword evidence="4 6" id="KW-1133">Transmembrane helix</keyword>
<feature type="transmembrane region" description="Helical" evidence="6">
    <location>
        <begin position="105"/>
        <end position="125"/>
    </location>
</feature>
<keyword evidence="3 6" id="KW-0812">Transmembrane</keyword>
<feature type="transmembrane region" description="Helical" evidence="6">
    <location>
        <begin position="247"/>
        <end position="272"/>
    </location>
</feature>
<comment type="subcellular location">
    <subcellularLocation>
        <location evidence="1">Cell membrane</location>
        <topology evidence="1">Multi-pass membrane protein</topology>
    </subcellularLocation>
</comment>
<dbReference type="Proteomes" id="UP001232973">
    <property type="component" value="Unassembled WGS sequence"/>
</dbReference>
<sequence length="316" mass="32539">MGWSLAGAVLSIVAFVSSLRVMRMGLEGLAKGRLPALLRQCAGTTTRGLLTGTLVSALLQSSAAVTAITVGLVAGGNLAFRDTIGIILGANVGTTLTSQLLTFNLWQFAVPALVLGLAALLTGWLRRSAKLHCAGLAIVGFAGIMIALEVLVAALHPLALTAWFSKWLATAGSDPLLALLTGCLASAMLQSSTATTVITMALAMDRLIPLEGAVCIILGANVGTCATSVIAAIGQSRAAMQVAVAHVLLNVAGAVLAFPFVDAFANLVTWIGGPANRQVANVHTIFNVVCTLLAWPIAAQFARLVERLLPDQRRAG</sequence>
<feature type="transmembrane region" description="Helical" evidence="6">
    <location>
        <begin position="176"/>
        <end position="202"/>
    </location>
</feature>
<keyword evidence="2" id="KW-1003">Cell membrane</keyword>
<dbReference type="Pfam" id="PF02690">
    <property type="entry name" value="Na_Pi_cotrans"/>
    <property type="match status" value="2"/>
</dbReference>
<reference evidence="7 8" key="1">
    <citation type="submission" date="2023-07" db="EMBL/GenBank/DDBJ databases">
        <title>Genomic Encyclopedia of Type Strains, Phase IV (KMG-IV): sequencing the most valuable type-strain genomes for metagenomic binning, comparative biology and taxonomic classification.</title>
        <authorList>
            <person name="Goeker M."/>
        </authorList>
    </citation>
    <scope>NUCLEOTIDE SEQUENCE [LARGE SCALE GENOMIC DNA]</scope>
    <source>
        <strain evidence="7 8">DSM 4006</strain>
    </source>
</reference>
<evidence type="ECO:0000256" key="4">
    <source>
        <dbReference type="ARBA" id="ARBA00022989"/>
    </source>
</evidence>
<comment type="caution">
    <text evidence="7">The sequence shown here is derived from an EMBL/GenBank/DDBJ whole genome shotgun (WGS) entry which is preliminary data.</text>
</comment>
<dbReference type="PANTHER" id="PTHR10010:SF46">
    <property type="entry name" value="SODIUM-DEPENDENT PHOSPHATE TRANSPORT PROTEIN 2B"/>
    <property type="match status" value="1"/>
</dbReference>
<gene>
    <name evidence="7" type="ORF">J2S03_002345</name>
</gene>
<proteinExistence type="predicted"/>
<dbReference type="InterPro" id="IPR003841">
    <property type="entry name" value="Na/Pi_transpt"/>
</dbReference>
<protein>
    <submittedName>
        <fullName evidence="7">Phosphate:Na+ symporter</fullName>
    </submittedName>
</protein>
<evidence type="ECO:0000256" key="2">
    <source>
        <dbReference type="ARBA" id="ARBA00022475"/>
    </source>
</evidence>
<feature type="transmembrane region" description="Helical" evidence="6">
    <location>
        <begin position="284"/>
        <end position="302"/>
    </location>
</feature>
<evidence type="ECO:0000313" key="8">
    <source>
        <dbReference type="Proteomes" id="UP001232973"/>
    </source>
</evidence>
<organism evidence="7 8">
    <name type="scientific">Alicyclobacillus cycloheptanicus</name>
    <dbReference type="NCBI Taxonomy" id="1457"/>
    <lineage>
        <taxon>Bacteria</taxon>
        <taxon>Bacillati</taxon>
        <taxon>Bacillota</taxon>
        <taxon>Bacilli</taxon>
        <taxon>Bacillales</taxon>
        <taxon>Alicyclobacillaceae</taxon>
        <taxon>Alicyclobacillus</taxon>
    </lineage>
</organism>